<dbReference type="NCBIfam" id="TIGR00125">
    <property type="entry name" value="cyt_tran_rel"/>
    <property type="match status" value="1"/>
</dbReference>
<dbReference type="EMBL" id="CACVAQ010000231">
    <property type="protein sequence ID" value="CAA6815845.1"/>
    <property type="molecule type" value="Genomic_DNA"/>
</dbReference>
<sequence>MKIGLFFGSFNPIHSGHLIIANHIAENTALEELWLVVTPHNPHKKRTSLANDSNRLHLVNLSLEGHSKIRSCNIEFELPKPSYTIDTLAYLKEKHPEHDFVLIMGGDNLGSLHKWKNYEVILANYEIYVYSRPNYDLGPLQEHPNVTKIEAPLMEISSSIIRKLIKEKKSIRYWVPDKVLDEIEQSGMYL</sequence>
<evidence type="ECO:0000256" key="6">
    <source>
        <dbReference type="ARBA" id="ARBA00022695"/>
    </source>
</evidence>
<comment type="pathway">
    <text evidence="2 11">Cofactor biosynthesis; NAD(+) biosynthesis; deamido-NAD(+) from nicotinate D-ribonucleotide: step 1/1.</text>
</comment>
<gene>
    <name evidence="11" type="primary">nadD</name>
    <name evidence="13" type="ORF">HELGO_WM42190</name>
</gene>
<feature type="domain" description="Cytidyltransferase-like" evidence="12">
    <location>
        <begin position="5"/>
        <end position="163"/>
    </location>
</feature>
<keyword evidence="7 11" id="KW-0547">Nucleotide-binding</keyword>
<evidence type="ECO:0000256" key="2">
    <source>
        <dbReference type="ARBA" id="ARBA00005019"/>
    </source>
</evidence>
<dbReference type="InterPro" id="IPR014729">
    <property type="entry name" value="Rossmann-like_a/b/a_fold"/>
</dbReference>
<evidence type="ECO:0000259" key="12">
    <source>
        <dbReference type="Pfam" id="PF01467"/>
    </source>
</evidence>
<dbReference type="EC" id="2.7.7.18" evidence="11"/>
<comment type="catalytic activity">
    <reaction evidence="10 11">
        <text>nicotinate beta-D-ribonucleotide + ATP + H(+) = deamido-NAD(+) + diphosphate</text>
        <dbReference type="Rhea" id="RHEA:22860"/>
        <dbReference type="ChEBI" id="CHEBI:15378"/>
        <dbReference type="ChEBI" id="CHEBI:30616"/>
        <dbReference type="ChEBI" id="CHEBI:33019"/>
        <dbReference type="ChEBI" id="CHEBI:57502"/>
        <dbReference type="ChEBI" id="CHEBI:58437"/>
        <dbReference type="EC" id="2.7.7.18"/>
    </reaction>
</comment>
<accession>A0A6S6TLG4</accession>
<evidence type="ECO:0000256" key="4">
    <source>
        <dbReference type="ARBA" id="ARBA00022642"/>
    </source>
</evidence>
<dbReference type="GO" id="GO:0009435">
    <property type="term" value="P:NAD+ biosynthetic process"/>
    <property type="evidence" value="ECO:0007669"/>
    <property type="project" value="UniProtKB-UniRule"/>
</dbReference>
<dbReference type="UniPathway" id="UPA00253">
    <property type="reaction ID" value="UER00332"/>
</dbReference>
<dbReference type="GO" id="GO:0005524">
    <property type="term" value="F:ATP binding"/>
    <property type="evidence" value="ECO:0007669"/>
    <property type="project" value="UniProtKB-KW"/>
</dbReference>
<keyword evidence="8 11" id="KW-0067">ATP-binding</keyword>
<dbReference type="Gene3D" id="3.40.50.620">
    <property type="entry name" value="HUPs"/>
    <property type="match status" value="1"/>
</dbReference>
<dbReference type="CDD" id="cd02165">
    <property type="entry name" value="NMNAT"/>
    <property type="match status" value="1"/>
</dbReference>
<keyword evidence="9 11" id="KW-0520">NAD</keyword>
<reference evidence="13" key="1">
    <citation type="submission" date="2020-01" db="EMBL/GenBank/DDBJ databases">
        <authorList>
            <person name="Meier V. D."/>
            <person name="Meier V D."/>
        </authorList>
    </citation>
    <scope>NUCLEOTIDE SEQUENCE</scope>
    <source>
        <strain evidence="13">HLG_WM_MAG_10</strain>
    </source>
</reference>
<evidence type="ECO:0000256" key="7">
    <source>
        <dbReference type="ARBA" id="ARBA00022741"/>
    </source>
</evidence>
<dbReference type="PANTHER" id="PTHR39321">
    <property type="entry name" value="NICOTINATE-NUCLEOTIDE ADENYLYLTRANSFERASE-RELATED"/>
    <property type="match status" value="1"/>
</dbReference>
<name>A0A6S6TLG4_9BACT</name>
<evidence type="ECO:0000256" key="1">
    <source>
        <dbReference type="ARBA" id="ARBA00002324"/>
    </source>
</evidence>
<evidence type="ECO:0000313" key="13">
    <source>
        <dbReference type="EMBL" id="CAA6815845.1"/>
    </source>
</evidence>
<proteinExistence type="inferred from homology"/>
<dbReference type="NCBIfam" id="TIGR00482">
    <property type="entry name" value="nicotinate (nicotinamide) nucleotide adenylyltransferase"/>
    <property type="match status" value="1"/>
</dbReference>
<dbReference type="Pfam" id="PF01467">
    <property type="entry name" value="CTP_transf_like"/>
    <property type="match status" value="1"/>
</dbReference>
<keyword evidence="6 11" id="KW-0548">Nucleotidyltransferase</keyword>
<dbReference type="SUPFAM" id="SSF52374">
    <property type="entry name" value="Nucleotidylyl transferase"/>
    <property type="match status" value="1"/>
</dbReference>
<dbReference type="HAMAP" id="MF_00244">
    <property type="entry name" value="NaMN_adenylyltr"/>
    <property type="match status" value="1"/>
</dbReference>
<evidence type="ECO:0000256" key="3">
    <source>
        <dbReference type="ARBA" id="ARBA00009014"/>
    </source>
</evidence>
<dbReference type="GO" id="GO:0004515">
    <property type="term" value="F:nicotinate-nucleotide adenylyltransferase activity"/>
    <property type="evidence" value="ECO:0007669"/>
    <property type="project" value="UniProtKB-UniRule"/>
</dbReference>
<evidence type="ECO:0000256" key="5">
    <source>
        <dbReference type="ARBA" id="ARBA00022679"/>
    </source>
</evidence>
<comment type="similarity">
    <text evidence="3 11">Belongs to the NadD family.</text>
</comment>
<organism evidence="13">
    <name type="scientific">uncultured Aureispira sp</name>
    <dbReference type="NCBI Taxonomy" id="1331704"/>
    <lineage>
        <taxon>Bacteria</taxon>
        <taxon>Pseudomonadati</taxon>
        <taxon>Bacteroidota</taxon>
        <taxon>Saprospiria</taxon>
        <taxon>Saprospirales</taxon>
        <taxon>Saprospiraceae</taxon>
        <taxon>Aureispira</taxon>
        <taxon>environmental samples</taxon>
    </lineage>
</organism>
<evidence type="ECO:0000256" key="11">
    <source>
        <dbReference type="HAMAP-Rule" id="MF_00244"/>
    </source>
</evidence>
<evidence type="ECO:0000256" key="8">
    <source>
        <dbReference type="ARBA" id="ARBA00022840"/>
    </source>
</evidence>
<keyword evidence="4 11" id="KW-0662">Pyridine nucleotide biosynthesis</keyword>
<dbReference type="AlphaFoldDB" id="A0A6S6TLG4"/>
<keyword evidence="5 11" id="KW-0808">Transferase</keyword>
<evidence type="ECO:0000256" key="9">
    <source>
        <dbReference type="ARBA" id="ARBA00023027"/>
    </source>
</evidence>
<dbReference type="InterPro" id="IPR005248">
    <property type="entry name" value="NadD/NMNAT"/>
</dbReference>
<evidence type="ECO:0000256" key="10">
    <source>
        <dbReference type="ARBA" id="ARBA00048721"/>
    </source>
</evidence>
<dbReference type="InterPro" id="IPR004821">
    <property type="entry name" value="Cyt_trans-like"/>
</dbReference>
<comment type="function">
    <text evidence="1 11">Catalyzes the reversible adenylation of nicotinate mononucleotide (NaMN) to nicotinic acid adenine dinucleotide (NaAD).</text>
</comment>
<dbReference type="PANTHER" id="PTHR39321:SF3">
    <property type="entry name" value="PHOSPHOPANTETHEINE ADENYLYLTRANSFERASE"/>
    <property type="match status" value="1"/>
</dbReference>
<protein>
    <recommendedName>
        <fullName evidence="11">Probable nicotinate-nucleotide adenylyltransferase</fullName>
        <ecNumber evidence="11">2.7.7.18</ecNumber>
    </recommendedName>
    <alternativeName>
        <fullName evidence="11">Deamido-NAD(+) diphosphorylase</fullName>
    </alternativeName>
    <alternativeName>
        <fullName evidence="11">Deamido-NAD(+) pyrophosphorylase</fullName>
    </alternativeName>
    <alternativeName>
        <fullName evidence="11">Nicotinate mononucleotide adenylyltransferase</fullName>
        <shortName evidence="11">NaMN adenylyltransferase</shortName>
    </alternativeName>
</protein>